<accession>A0AAV1IDH8</accession>
<proteinExistence type="inferred from homology"/>
<dbReference type="Pfam" id="PF00684">
    <property type="entry name" value="DnaJ_CXXCXGXG"/>
    <property type="match status" value="1"/>
</dbReference>
<feature type="compositionally biased region" description="Gly residues" evidence="6">
    <location>
        <begin position="99"/>
        <end position="113"/>
    </location>
</feature>
<dbReference type="InterPro" id="IPR008971">
    <property type="entry name" value="HSP40/DnaJ_pept-bd"/>
</dbReference>
<dbReference type="CDD" id="cd06257">
    <property type="entry name" value="DnaJ"/>
    <property type="match status" value="1"/>
</dbReference>
<dbReference type="PROSITE" id="PS50076">
    <property type="entry name" value="DNAJ_2"/>
    <property type="match status" value="1"/>
</dbReference>
<dbReference type="InterPro" id="IPR036410">
    <property type="entry name" value="HSP_DnaJ_Cys-rich_dom_sf"/>
</dbReference>
<dbReference type="GO" id="GO:0051082">
    <property type="term" value="F:unfolded protein binding"/>
    <property type="evidence" value="ECO:0007669"/>
    <property type="project" value="InterPro"/>
</dbReference>
<dbReference type="GO" id="GO:0005524">
    <property type="term" value="F:ATP binding"/>
    <property type="evidence" value="ECO:0007669"/>
    <property type="project" value="InterPro"/>
</dbReference>
<reference evidence="9 10" key="1">
    <citation type="submission" date="2023-10" db="EMBL/GenBank/DDBJ databases">
        <authorList>
            <person name="Maclean D."/>
            <person name="Macfadyen A."/>
        </authorList>
    </citation>
    <scope>NUCLEOTIDE SEQUENCE [LARGE SCALE GENOMIC DNA]</scope>
</reference>
<dbReference type="CDD" id="cd10747">
    <property type="entry name" value="DnaJ_C"/>
    <property type="match status" value="1"/>
</dbReference>
<dbReference type="GO" id="GO:0006457">
    <property type="term" value="P:protein folding"/>
    <property type="evidence" value="ECO:0007669"/>
    <property type="project" value="InterPro"/>
</dbReference>
<dbReference type="Gene3D" id="1.10.287.110">
    <property type="entry name" value="DnaJ domain"/>
    <property type="match status" value="1"/>
</dbReference>
<dbReference type="SUPFAM" id="SSF57938">
    <property type="entry name" value="DnaJ/Hsp40 cysteine-rich domain"/>
    <property type="match status" value="1"/>
</dbReference>
<evidence type="ECO:0000256" key="4">
    <source>
        <dbReference type="ARBA" id="ARBA00022833"/>
    </source>
</evidence>
<dbReference type="InterPro" id="IPR001623">
    <property type="entry name" value="DnaJ_domain"/>
</dbReference>
<keyword evidence="2" id="KW-0677">Repeat</keyword>
<dbReference type="GO" id="GO:0008270">
    <property type="term" value="F:zinc ion binding"/>
    <property type="evidence" value="ECO:0007669"/>
    <property type="project" value="UniProtKB-KW"/>
</dbReference>
<evidence type="ECO:0000313" key="10">
    <source>
        <dbReference type="Proteomes" id="UP001314263"/>
    </source>
</evidence>
<dbReference type="Gene3D" id="2.10.230.10">
    <property type="entry name" value="Heat shock protein DnaJ, cysteine-rich domain"/>
    <property type="match status" value="1"/>
</dbReference>
<dbReference type="Pfam" id="PF01556">
    <property type="entry name" value="DnaJ_C"/>
    <property type="match status" value="1"/>
</dbReference>
<feature type="zinc finger region" description="CR-type" evidence="5">
    <location>
        <begin position="151"/>
        <end position="235"/>
    </location>
</feature>
<dbReference type="InterPro" id="IPR036869">
    <property type="entry name" value="J_dom_sf"/>
</dbReference>
<dbReference type="AlphaFoldDB" id="A0AAV1IDH8"/>
<dbReference type="Gene3D" id="2.60.260.20">
    <property type="entry name" value="Urease metallochaperone UreE, N-terminal domain"/>
    <property type="match status" value="2"/>
</dbReference>
<dbReference type="InterPro" id="IPR018253">
    <property type="entry name" value="DnaJ_domain_CS"/>
</dbReference>
<protein>
    <submittedName>
        <fullName evidence="9">Uncharacterized protein</fullName>
    </submittedName>
</protein>
<dbReference type="FunFam" id="2.10.230.10:FF:000001">
    <property type="entry name" value="DnaJ subfamily A member 2"/>
    <property type="match status" value="1"/>
</dbReference>
<evidence type="ECO:0000256" key="3">
    <source>
        <dbReference type="ARBA" id="ARBA00022771"/>
    </source>
</evidence>
<dbReference type="PANTHER" id="PTHR43888">
    <property type="entry name" value="DNAJ-LIKE-2, ISOFORM A-RELATED"/>
    <property type="match status" value="1"/>
</dbReference>
<gene>
    <name evidence="9" type="ORF">CVIRNUC_007509</name>
</gene>
<dbReference type="Proteomes" id="UP001314263">
    <property type="component" value="Unassembled WGS sequence"/>
</dbReference>
<dbReference type="CDD" id="cd10719">
    <property type="entry name" value="DnaJ_zf"/>
    <property type="match status" value="1"/>
</dbReference>
<evidence type="ECO:0000259" key="8">
    <source>
        <dbReference type="PROSITE" id="PS51188"/>
    </source>
</evidence>
<keyword evidence="10" id="KW-1185">Reference proteome</keyword>
<dbReference type="InterPro" id="IPR002939">
    <property type="entry name" value="DnaJ_C"/>
</dbReference>
<keyword evidence="1 5" id="KW-0479">Metal-binding</keyword>
<dbReference type="PRINTS" id="PR00625">
    <property type="entry name" value="JDOMAIN"/>
</dbReference>
<keyword evidence="4 5" id="KW-0862">Zinc</keyword>
<feature type="region of interest" description="Disordered" evidence="6">
    <location>
        <begin position="374"/>
        <end position="441"/>
    </location>
</feature>
<feature type="region of interest" description="Disordered" evidence="6">
    <location>
        <begin position="97"/>
        <end position="134"/>
    </location>
</feature>
<dbReference type="SMART" id="SM00271">
    <property type="entry name" value="DnaJ"/>
    <property type="match status" value="1"/>
</dbReference>
<dbReference type="EMBL" id="CAUYUE010000010">
    <property type="protein sequence ID" value="CAK0784305.1"/>
    <property type="molecule type" value="Genomic_DNA"/>
</dbReference>
<feature type="domain" description="CR-type" evidence="8">
    <location>
        <begin position="151"/>
        <end position="235"/>
    </location>
</feature>
<evidence type="ECO:0000313" key="9">
    <source>
        <dbReference type="EMBL" id="CAK0784305.1"/>
    </source>
</evidence>
<organism evidence="9 10">
    <name type="scientific">Coccomyxa viridis</name>
    <dbReference type="NCBI Taxonomy" id="1274662"/>
    <lineage>
        <taxon>Eukaryota</taxon>
        <taxon>Viridiplantae</taxon>
        <taxon>Chlorophyta</taxon>
        <taxon>core chlorophytes</taxon>
        <taxon>Trebouxiophyceae</taxon>
        <taxon>Trebouxiophyceae incertae sedis</taxon>
        <taxon>Coccomyxaceae</taxon>
        <taxon>Coccomyxa</taxon>
    </lineage>
</organism>
<dbReference type="HAMAP" id="MF_01152">
    <property type="entry name" value="DnaJ"/>
    <property type="match status" value="1"/>
</dbReference>
<dbReference type="InterPro" id="IPR012724">
    <property type="entry name" value="DnaJ"/>
</dbReference>
<dbReference type="SUPFAM" id="SSF49493">
    <property type="entry name" value="HSP40/DnaJ peptide-binding domain"/>
    <property type="match status" value="2"/>
</dbReference>
<evidence type="ECO:0000256" key="1">
    <source>
        <dbReference type="ARBA" id="ARBA00022723"/>
    </source>
</evidence>
<name>A0AAV1IDH8_9CHLO</name>
<dbReference type="GO" id="GO:0030544">
    <property type="term" value="F:Hsp70 protein binding"/>
    <property type="evidence" value="ECO:0007669"/>
    <property type="project" value="InterPro"/>
</dbReference>
<dbReference type="PROSITE" id="PS00636">
    <property type="entry name" value="DNAJ_1"/>
    <property type="match status" value="1"/>
</dbReference>
<evidence type="ECO:0000256" key="5">
    <source>
        <dbReference type="PROSITE-ProRule" id="PRU00546"/>
    </source>
</evidence>
<feature type="compositionally biased region" description="Polar residues" evidence="6">
    <location>
        <begin position="432"/>
        <end position="441"/>
    </location>
</feature>
<dbReference type="PROSITE" id="PS51188">
    <property type="entry name" value="ZF_CR"/>
    <property type="match status" value="1"/>
</dbReference>
<dbReference type="Pfam" id="PF00226">
    <property type="entry name" value="DnaJ"/>
    <property type="match status" value="1"/>
</dbReference>
<dbReference type="FunFam" id="2.60.260.20:FF:000003">
    <property type="entry name" value="DnaJ subfamily A member 2"/>
    <property type="match status" value="1"/>
</dbReference>
<dbReference type="InterPro" id="IPR001305">
    <property type="entry name" value="HSP_DnaJ_Cys-rich_dom"/>
</dbReference>
<evidence type="ECO:0000256" key="2">
    <source>
        <dbReference type="ARBA" id="ARBA00022737"/>
    </source>
</evidence>
<evidence type="ECO:0000259" key="7">
    <source>
        <dbReference type="PROSITE" id="PS50076"/>
    </source>
</evidence>
<comment type="caution">
    <text evidence="9">The sequence shown here is derived from an EMBL/GenBank/DDBJ whole genome shotgun (WGS) entry which is preliminary data.</text>
</comment>
<keyword evidence="3 5" id="KW-0863">Zinc-finger</keyword>
<evidence type="ECO:0000256" key="6">
    <source>
        <dbReference type="SAM" id="MobiDB-lite"/>
    </source>
</evidence>
<dbReference type="SUPFAM" id="SSF46565">
    <property type="entry name" value="Chaperone J-domain"/>
    <property type="match status" value="1"/>
</dbReference>
<dbReference type="GO" id="GO:0009408">
    <property type="term" value="P:response to heat"/>
    <property type="evidence" value="ECO:0007669"/>
    <property type="project" value="InterPro"/>
</dbReference>
<dbReference type="InterPro" id="IPR044713">
    <property type="entry name" value="DNJA1/2-like"/>
</dbReference>
<sequence>MFGGGGFFGGGPFGGGFPGAEMGRSKSDNTRYYKILGVDRSASDADLKKAHRKLALKMHPDKGGDAEKFKEINEAYDTLRDPEKRKIYDEYGEDAVKEGMGGGGPGGPPGGMGDLFDILSGGRGGGGRQRERRGENVVHRLKVSLEEIYNGGTRKLSLARNVKCDACQGKGTKSGRQYTCETCHGSGVQVMMRPLGPGMMQQIQQPCARCNQTGYSTPAHDTCTDCSGKGLMPERKVFEVHIEQGHKYGAKVVLRGEAGMSELGVLPGDVIFVLEPKQHKTFKRVQNDIVMEKEITLHEALCGVSFNITHLDGRVLQVAEPPGKVIKPNSWKSIQDEGMPVHGRPYEKGNLYIHFKVVFPDELSQEQVGALRSILPGPKPSPPLNGSMDVDSEQVSLRDVDDWEEEVRARRQYAKTHSTEAYDSSDEEEGSRGQQVRCAQQ</sequence>
<feature type="domain" description="J" evidence="7">
    <location>
        <begin position="31"/>
        <end position="92"/>
    </location>
</feature>